<keyword evidence="2" id="KW-1185">Reference proteome</keyword>
<gene>
    <name evidence="1" type="ORF">DFQ01_10698</name>
</gene>
<name>A0A2V2YUP1_9BACL</name>
<dbReference type="AlphaFoldDB" id="A0A2V2YUP1"/>
<evidence type="ECO:0000313" key="2">
    <source>
        <dbReference type="Proteomes" id="UP000246635"/>
    </source>
</evidence>
<accession>A0A2V2YUP1</accession>
<protein>
    <submittedName>
        <fullName evidence="1">Uncharacterized protein</fullName>
    </submittedName>
</protein>
<evidence type="ECO:0000313" key="1">
    <source>
        <dbReference type="EMBL" id="PWW04815.1"/>
    </source>
</evidence>
<proteinExistence type="predicted"/>
<sequence length="52" mass="5890">MMRGGVTGAPVTELEYKLYLRKAVLDEANYGDVLANLGWYHENTISSLRLLF</sequence>
<reference evidence="1 2" key="1">
    <citation type="submission" date="2018-05" db="EMBL/GenBank/DDBJ databases">
        <title>Genomic Encyclopedia of Type Strains, Phase III (KMG-III): the genomes of soil and plant-associated and newly described type strains.</title>
        <authorList>
            <person name="Whitman W."/>
        </authorList>
    </citation>
    <scope>NUCLEOTIDE SEQUENCE [LARGE SCALE GENOMIC DNA]</scope>
    <source>
        <strain evidence="1 2">CECT 5696</strain>
    </source>
</reference>
<organism evidence="1 2">
    <name type="scientific">Paenibacillus cellulosilyticus</name>
    <dbReference type="NCBI Taxonomy" id="375489"/>
    <lineage>
        <taxon>Bacteria</taxon>
        <taxon>Bacillati</taxon>
        <taxon>Bacillota</taxon>
        <taxon>Bacilli</taxon>
        <taxon>Bacillales</taxon>
        <taxon>Paenibacillaceae</taxon>
        <taxon>Paenibacillus</taxon>
    </lineage>
</organism>
<dbReference type="Proteomes" id="UP000246635">
    <property type="component" value="Unassembled WGS sequence"/>
</dbReference>
<comment type="caution">
    <text evidence="1">The sequence shown here is derived from an EMBL/GenBank/DDBJ whole genome shotgun (WGS) entry which is preliminary data.</text>
</comment>
<dbReference type="EMBL" id="QGTQ01000006">
    <property type="protein sequence ID" value="PWW04815.1"/>
    <property type="molecule type" value="Genomic_DNA"/>
</dbReference>